<dbReference type="KEGG" id="mpar:F7D14_00070"/>
<dbReference type="InterPro" id="IPR047057">
    <property type="entry name" value="MerR_fam"/>
</dbReference>
<dbReference type="Proteomes" id="UP000422569">
    <property type="component" value="Chromosome"/>
</dbReference>
<keyword evidence="1" id="KW-0238">DNA-binding</keyword>
<protein>
    <submittedName>
        <fullName evidence="3">MerR family transcriptional regulator</fullName>
    </submittedName>
</protein>
<dbReference type="SUPFAM" id="SSF46955">
    <property type="entry name" value="Putative DNA-binding domain"/>
    <property type="match status" value="1"/>
</dbReference>
<dbReference type="InterPro" id="IPR021860">
    <property type="entry name" value="Peptidase_S12_Pab87-rel_C"/>
</dbReference>
<dbReference type="Pfam" id="PF11954">
    <property type="entry name" value="DUF3471"/>
    <property type="match status" value="1"/>
</dbReference>
<gene>
    <name evidence="3" type="ORF">F7D14_00070</name>
</gene>
<feature type="domain" description="HTH merR-type" evidence="2">
    <location>
        <begin position="10"/>
        <end position="78"/>
    </location>
</feature>
<evidence type="ECO:0000313" key="4">
    <source>
        <dbReference type="Proteomes" id="UP000422569"/>
    </source>
</evidence>
<evidence type="ECO:0000313" key="3">
    <source>
        <dbReference type="EMBL" id="QGM96051.1"/>
    </source>
</evidence>
<sequence>MSDFSRKDELLTAAECAARIGLTVRALRVYERHGLLAPRRTEKGWRLYGAVEIARLHEILALKQLGLSLARIAQLLEDRANDLDRALAMQEMSLLAMKRATERGLALVAVARNRLAAGEALSVTELVNLAKETQMTEPLFDAIAQRRYEQARPRKAVPIDPALLGRYVGHYKSDFGVVWDVTRREDKLFFKNPGWPVATEALPESDHQFFFSRWPTQVSFHLPPDGPVDRFTLHHGGFESLAYRIDAAEAEKEAAILASRIKNKTPNPGSEQILRRTIASLQSGDVDFGQFIESLSSHLKWALPAILEEFSVKGALREIAFRGVGKMGGDVYDVKFDNENTEWRIGLAPDGKIRFLFWRSMP</sequence>
<dbReference type="PANTHER" id="PTHR30204">
    <property type="entry name" value="REDOX-CYCLING DRUG-SENSING TRANSCRIPTIONAL ACTIVATOR SOXR"/>
    <property type="match status" value="1"/>
</dbReference>
<dbReference type="GO" id="GO:0003700">
    <property type="term" value="F:DNA-binding transcription factor activity"/>
    <property type="evidence" value="ECO:0007669"/>
    <property type="project" value="InterPro"/>
</dbReference>
<evidence type="ECO:0000256" key="1">
    <source>
        <dbReference type="ARBA" id="ARBA00023125"/>
    </source>
</evidence>
<proteinExistence type="predicted"/>
<dbReference type="AlphaFoldDB" id="A0A6B8LZK7"/>
<evidence type="ECO:0000259" key="2">
    <source>
        <dbReference type="PROSITE" id="PS50937"/>
    </source>
</evidence>
<dbReference type="CDD" id="cd00592">
    <property type="entry name" value="HTH_MerR-like"/>
    <property type="match status" value="1"/>
</dbReference>
<name>A0A6B8LZK7_9HYPH</name>
<organism evidence="3 4">
    <name type="scientific">Methylocystis parvus</name>
    <dbReference type="NCBI Taxonomy" id="134"/>
    <lineage>
        <taxon>Bacteria</taxon>
        <taxon>Pseudomonadati</taxon>
        <taxon>Pseudomonadota</taxon>
        <taxon>Alphaproteobacteria</taxon>
        <taxon>Hyphomicrobiales</taxon>
        <taxon>Methylocystaceae</taxon>
        <taxon>Methylocystis</taxon>
    </lineage>
</organism>
<accession>A0A6B8LZK7</accession>
<reference evidence="3 4" key="1">
    <citation type="submission" date="2019-09" db="EMBL/GenBank/DDBJ databases">
        <title>Isolation and complete genome sequencing of Methylocystis species.</title>
        <authorList>
            <person name="Rumah B.L."/>
            <person name="Stead C.E."/>
            <person name="Stevens B.C."/>
            <person name="Minton N.P."/>
            <person name="Grosse-Honebrink A."/>
            <person name="Zhang Y."/>
        </authorList>
    </citation>
    <scope>NUCLEOTIDE SEQUENCE [LARGE SCALE GENOMIC DNA]</scope>
    <source>
        <strain evidence="3 4">BRCS2</strain>
    </source>
</reference>
<dbReference type="PRINTS" id="PR00040">
    <property type="entry name" value="HTHMERR"/>
</dbReference>
<dbReference type="EMBL" id="CP044331">
    <property type="protein sequence ID" value="QGM96051.1"/>
    <property type="molecule type" value="Genomic_DNA"/>
</dbReference>
<dbReference type="InterPro" id="IPR009061">
    <property type="entry name" value="DNA-bd_dom_put_sf"/>
</dbReference>
<dbReference type="PROSITE" id="PS50937">
    <property type="entry name" value="HTH_MERR_2"/>
    <property type="match status" value="1"/>
</dbReference>
<keyword evidence="4" id="KW-1185">Reference proteome</keyword>
<dbReference type="Gene3D" id="1.10.1660.10">
    <property type="match status" value="1"/>
</dbReference>
<dbReference type="SMART" id="SM00422">
    <property type="entry name" value="HTH_MERR"/>
    <property type="match status" value="1"/>
</dbReference>
<dbReference type="RefSeq" id="WP_040578865.1">
    <property type="nucleotide sequence ID" value="NZ_CP044331.1"/>
</dbReference>
<dbReference type="Pfam" id="PF13411">
    <property type="entry name" value="MerR_1"/>
    <property type="match status" value="1"/>
</dbReference>
<dbReference type="InterPro" id="IPR000551">
    <property type="entry name" value="MerR-type_HTH_dom"/>
</dbReference>
<dbReference type="GO" id="GO:0003677">
    <property type="term" value="F:DNA binding"/>
    <property type="evidence" value="ECO:0007669"/>
    <property type="project" value="UniProtKB-KW"/>
</dbReference>
<dbReference type="PANTHER" id="PTHR30204:SF97">
    <property type="entry name" value="MERR FAMILY REGULATORY PROTEIN"/>
    <property type="match status" value="1"/>
</dbReference>